<dbReference type="STRING" id="75379.Tint_0230"/>
<dbReference type="HOGENOM" id="CLU_3067237_0_0_4"/>
<reference evidence="2" key="1">
    <citation type="submission" date="2010-04" db="EMBL/GenBank/DDBJ databases">
        <title>Complete sequence of Thiomonas intermedia K12.</title>
        <authorList>
            <consortium name="US DOE Joint Genome Institute"/>
            <person name="Lucas S."/>
            <person name="Copeland A."/>
            <person name="Lapidus A."/>
            <person name="Cheng J.-F."/>
            <person name="Bruce D."/>
            <person name="Goodwin L."/>
            <person name="Pitluck S."/>
            <person name="Davenport K."/>
            <person name="Detter J.C."/>
            <person name="Han C."/>
            <person name="Tapia R."/>
            <person name="Land M."/>
            <person name="Hauser L."/>
            <person name="Kyrpides N."/>
            <person name="Ovchinnikova G."/>
            <person name="Kerfeld C.A."/>
            <person name="Cannon G.C."/>
            <person name="Heinhorst S."/>
            <person name="Woyke T."/>
        </authorList>
    </citation>
    <scope>NUCLEOTIDE SEQUENCE [LARGE SCALE GENOMIC DNA]</scope>
    <source>
        <strain evidence="2">K12</strain>
    </source>
</reference>
<organism evidence="2">
    <name type="scientific">Thiomonas intermedia (strain K12)</name>
    <name type="common">Thiobacillus intermedius</name>
    <dbReference type="NCBI Taxonomy" id="75379"/>
    <lineage>
        <taxon>Bacteria</taxon>
        <taxon>Pseudomonadati</taxon>
        <taxon>Pseudomonadota</taxon>
        <taxon>Betaproteobacteria</taxon>
        <taxon>Burkholderiales</taxon>
        <taxon>Thiomonas</taxon>
    </lineage>
</organism>
<dbReference type="KEGG" id="tin:Tint_0230"/>
<proteinExistence type="predicted"/>
<dbReference type="AlphaFoldDB" id="D5X3R6"/>
<evidence type="ECO:0000313" key="2">
    <source>
        <dbReference type="EMBL" id="ADG29642.1"/>
    </source>
</evidence>
<accession>D5X3R6</accession>
<feature type="region of interest" description="Disordered" evidence="1">
    <location>
        <begin position="1"/>
        <end position="53"/>
    </location>
</feature>
<sequence length="53" mass="5511">MKQPPRSLGSLPPKGDVSSFGTAVRSKMEQPPRSLGSLPPKGDVSSFGTAVRS</sequence>
<protein>
    <submittedName>
        <fullName evidence="2">8-amino-7-oxononanoate synthase</fullName>
    </submittedName>
</protein>
<dbReference type="EMBL" id="CP002021">
    <property type="protein sequence ID" value="ADG29642.1"/>
    <property type="molecule type" value="Genomic_DNA"/>
</dbReference>
<gene>
    <name evidence="2" type="ordered locus">Tint_0230</name>
</gene>
<name>D5X3R6_THIK1</name>
<evidence type="ECO:0000256" key="1">
    <source>
        <dbReference type="SAM" id="MobiDB-lite"/>
    </source>
</evidence>